<organism evidence="1 2">
    <name type="scientific">Dokdonella immobilis</name>
    <dbReference type="NCBI Taxonomy" id="578942"/>
    <lineage>
        <taxon>Bacteria</taxon>
        <taxon>Pseudomonadati</taxon>
        <taxon>Pseudomonadota</taxon>
        <taxon>Gammaproteobacteria</taxon>
        <taxon>Lysobacterales</taxon>
        <taxon>Rhodanobacteraceae</taxon>
        <taxon>Dokdonella</taxon>
    </lineage>
</organism>
<evidence type="ECO:0008006" key="3">
    <source>
        <dbReference type="Google" id="ProtNLM"/>
    </source>
</evidence>
<keyword evidence="2" id="KW-1185">Reference proteome</keyword>
<dbReference type="RefSeq" id="WP_092408242.1">
    <property type="nucleotide sequence ID" value="NZ_FOVF01000016.1"/>
</dbReference>
<dbReference type="InterPro" id="IPR024524">
    <property type="entry name" value="DUF3800"/>
</dbReference>
<dbReference type="Pfam" id="PF12686">
    <property type="entry name" value="DUF3800"/>
    <property type="match status" value="1"/>
</dbReference>
<name>A0A1I4YD11_9GAMM</name>
<reference evidence="1 2" key="1">
    <citation type="submission" date="2016-10" db="EMBL/GenBank/DDBJ databases">
        <authorList>
            <person name="de Groot N.N."/>
        </authorList>
    </citation>
    <scope>NUCLEOTIDE SEQUENCE [LARGE SCALE GENOMIC DNA]</scope>
    <source>
        <strain evidence="1 2">CGMCC 1.7659</strain>
    </source>
</reference>
<proteinExistence type="predicted"/>
<dbReference type="EMBL" id="FOVF01000016">
    <property type="protein sequence ID" value="SFN35935.1"/>
    <property type="molecule type" value="Genomic_DNA"/>
</dbReference>
<accession>A0A1I4YD11</accession>
<dbReference type="AlphaFoldDB" id="A0A1I4YD11"/>
<evidence type="ECO:0000313" key="1">
    <source>
        <dbReference type="EMBL" id="SFN35935.1"/>
    </source>
</evidence>
<sequence length="357" mass="39424">MKTIYCDEAGHSGQNLLDSDQPYFVLASNNFGAAEAQEILEVVRSSQTNESKFAFLKRSTTGTSRLIRLLSDPRLNASRIVVDVFHKRYMIASKIIDLVMETLLNERDVDLYRDGANIGASNVLYCSLAPLCGDAAADEFFSAFVALIRDRNPATRSRYLLAVQRAVELCADDEFREFLEPFGDASQLDTWLGPINPLALEPSIPALFEHIVVWGRRLREPFAVVHDRSKPVVASESLFLELMASFNETPVPVGYDRRQFEFPLRAASLEQGDSKDHPSLQLADLCAGAINHLLKSRRTGTQDALAEAIGALRCPEWVVGAVVPTPDATPEALDTIGDGCNPVDPLVEHLARRRGLL</sequence>
<dbReference type="OrthoDB" id="4071750at2"/>
<protein>
    <recommendedName>
        <fullName evidence="3">DUF3800 domain-containing protein</fullName>
    </recommendedName>
</protein>
<evidence type="ECO:0000313" key="2">
    <source>
        <dbReference type="Proteomes" id="UP000198575"/>
    </source>
</evidence>
<gene>
    <name evidence="1" type="ORF">SAMN05216289_11684</name>
</gene>
<dbReference type="STRING" id="578942.SAMN05216289_11684"/>
<dbReference type="Proteomes" id="UP000198575">
    <property type="component" value="Unassembled WGS sequence"/>
</dbReference>